<sequence length="632" mass="70002">MSGLSMPFTSDQEQLLVRLKDARPEDLQAEIASRYSIIIWLKNHLNSRLPIFRLPGEILVVIFLYYKAAMEAAAHAQAQTSSPFHFLRARHSRFAWLRVTHVCHHWRTVALDAPQMWTSFHVTAQDCEFIREILERSKGMPLNIQASLDNGRNPKPVQSILAEMHRVQTLELELYPQMNHHLCNAAVPFEAPRLQSLTLRSTEKQASSVTDMPSLFDACHLPELRELIMFGYKPRWTSNIFAPTLTRLTLSCWGRYATSFPTLLDALCRMSALEDLNVTGGSVSVSLAEQGEIAGRQAVLPKLKHLNFTTSSMKMMYVIDCLVIPASCKTAFCLRSLDVVVSTSLAPLSDTILSKLSGATSVGSHTPFRTFAILKDPETPTTIILAFWKDLLPTSNLDLGDASTPKPDLQVSVMLYPVTPEDIQEFCGTLPLREIEVLSVGLATCEMKPETSWSTLLILLQSLNTVRLHDGAAAIGLYSMLTVYRGLSPSGQREFYAPGMKVLVLDRIRMREAFHPDDDLVLELVADALQARKDSGSGVEQLVVKNCINMGAKDIEVLQPSVAEVIWDGMESYEEVIFPTPFPQFRYTLGFPGSVISADGTDHGACEEVEGGVEGGSGSASRNVSGYGECMF</sequence>
<evidence type="ECO:0000313" key="2">
    <source>
        <dbReference type="Proteomes" id="UP000813824"/>
    </source>
</evidence>
<evidence type="ECO:0008006" key="3">
    <source>
        <dbReference type="Google" id="ProtNLM"/>
    </source>
</evidence>
<protein>
    <recommendedName>
        <fullName evidence="3">F-box domain-containing protein</fullName>
    </recommendedName>
</protein>
<organism evidence="1 2">
    <name type="scientific">Cristinia sonorae</name>
    <dbReference type="NCBI Taxonomy" id="1940300"/>
    <lineage>
        <taxon>Eukaryota</taxon>
        <taxon>Fungi</taxon>
        <taxon>Dikarya</taxon>
        <taxon>Basidiomycota</taxon>
        <taxon>Agaricomycotina</taxon>
        <taxon>Agaricomycetes</taxon>
        <taxon>Agaricomycetidae</taxon>
        <taxon>Agaricales</taxon>
        <taxon>Pleurotineae</taxon>
        <taxon>Stephanosporaceae</taxon>
        <taxon>Cristinia</taxon>
    </lineage>
</organism>
<dbReference type="SUPFAM" id="SSF52047">
    <property type="entry name" value="RNI-like"/>
    <property type="match status" value="1"/>
</dbReference>
<dbReference type="InterPro" id="IPR032675">
    <property type="entry name" value="LRR_dom_sf"/>
</dbReference>
<dbReference type="AlphaFoldDB" id="A0A8K0XT07"/>
<accession>A0A8K0XT07</accession>
<keyword evidence="2" id="KW-1185">Reference proteome</keyword>
<comment type="caution">
    <text evidence="1">The sequence shown here is derived from an EMBL/GenBank/DDBJ whole genome shotgun (WGS) entry which is preliminary data.</text>
</comment>
<dbReference type="EMBL" id="JAEVFJ010000005">
    <property type="protein sequence ID" value="KAH8104642.1"/>
    <property type="molecule type" value="Genomic_DNA"/>
</dbReference>
<dbReference type="Proteomes" id="UP000813824">
    <property type="component" value="Unassembled WGS sequence"/>
</dbReference>
<name>A0A8K0XT07_9AGAR</name>
<dbReference type="OrthoDB" id="3156934at2759"/>
<dbReference type="Gene3D" id="3.80.10.10">
    <property type="entry name" value="Ribonuclease Inhibitor"/>
    <property type="match status" value="1"/>
</dbReference>
<evidence type="ECO:0000313" key="1">
    <source>
        <dbReference type="EMBL" id="KAH8104642.1"/>
    </source>
</evidence>
<reference evidence="1" key="1">
    <citation type="journal article" date="2021" name="New Phytol.">
        <title>Evolutionary innovations through gain and loss of genes in the ectomycorrhizal Boletales.</title>
        <authorList>
            <person name="Wu G."/>
            <person name="Miyauchi S."/>
            <person name="Morin E."/>
            <person name="Kuo A."/>
            <person name="Drula E."/>
            <person name="Varga T."/>
            <person name="Kohler A."/>
            <person name="Feng B."/>
            <person name="Cao Y."/>
            <person name="Lipzen A."/>
            <person name="Daum C."/>
            <person name="Hundley H."/>
            <person name="Pangilinan J."/>
            <person name="Johnson J."/>
            <person name="Barry K."/>
            <person name="LaButti K."/>
            <person name="Ng V."/>
            <person name="Ahrendt S."/>
            <person name="Min B."/>
            <person name="Choi I.G."/>
            <person name="Park H."/>
            <person name="Plett J.M."/>
            <person name="Magnuson J."/>
            <person name="Spatafora J.W."/>
            <person name="Nagy L.G."/>
            <person name="Henrissat B."/>
            <person name="Grigoriev I.V."/>
            <person name="Yang Z.L."/>
            <person name="Xu J."/>
            <person name="Martin F.M."/>
        </authorList>
    </citation>
    <scope>NUCLEOTIDE SEQUENCE</scope>
    <source>
        <strain evidence="1">KKN 215</strain>
    </source>
</reference>
<dbReference type="Gene3D" id="1.20.1280.50">
    <property type="match status" value="1"/>
</dbReference>
<proteinExistence type="predicted"/>
<gene>
    <name evidence="1" type="ORF">BXZ70DRAFT_921837</name>
</gene>